<feature type="compositionally biased region" description="Basic and acidic residues" evidence="1">
    <location>
        <begin position="79"/>
        <end position="89"/>
    </location>
</feature>
<feature type="region of interest" description="Disordered" evidence="1">
    <location>
        <begin position="67"/>
        <end position="92"/>
    </location>
</feature>
<protein>
    <submittedName>
        <fullName evidence="2">Uncharacterized protein</fullName>
    </submittedName>
</protein>
<evidence type="ECO:0000313" key="2">
    <source>
        <dbReference type="EMBL" id="KAF2895239.1"/>
    </source>
</evidence>
<comment type="caution">
    <text evidence="2">The sequence shown here is derived from an EMBL/GenBank/DDBJ whole genome shotgun (WGS) entry which is preliminary data.</text>
</comment>
<dbReference type="OrthoDB" id="410104at2759"/>
<dbReference type="AlphaFoldDB" id="A0A8K0CX72"/>
<evidence type="ECO:0000313" key="3">
    <source>
        <dbReference type="Proteomes" id="UP000801492"/>
    </source>
</evidence>
<gene>
    <name evidence="2" type="ORF">ILUMI_10935</name>
</gene>
<accession>A0A8K0CX72</accession>
<reference evidence="2" key="1">
    <citation type="submission" date="2019-08" db="EMBL/GenBank/DDBJ databases">
        <title>The genome of the North American firefly Photinus pyralis.</title>
        <authorList>
            <consortium name="Photinus pyralis genome working group"/>
            <person name="Fallon T.R."/>
            <person name="Sander Lower S.E."/>
            <person name="Weng J.-K."/>
        </authorList>
    </citation>
    <scope>NUCLEOTIDE SEQUENCE</scope>
    <source>
        <strain evidence="2">TRF0915ILg1</strain>
        <tissue evidence="2">Whole body</tissue>
    </source>
</reference>
<proteinExistence type="predicted"/>
<evidence type="ECO:0000256" key="1">
    <source>
        <dbReference type="SAM" id="MobiDB-lite"/>
    </source>
</evidence>
<sequence length="259" mass="29903">MNLLRAAKKLSVVISNSNSLCIVFTAKHTNKAIYYFKKETTINKRKKRDTVQFAEINKNARKNVKTECTKTSKGANRNRNGESKGKQKNIETSNIVQDRKEPLVIIESFYTDLYNAKIPNENVSKENKDANKKKLKNINSEELPEIEIQEVEYALGQIKNFRASGEDSIIPEMLKEYKQSQDLEIDRRISPGYSQLKHILNMKIPMKQKAKVCNECILLTVTYGAKPWVMDKKTINKLKSTPESYRKTTIRYIPKIPKI</sequence>
<dbReference type="Proteomes" id="UP000801492">
    <property type="component" value="Unassembled WGS sequence"/>
</dbReference>
<keyword evidence="3" id="KW-1185">Reference proteome</keyword>
<dbReference type="EMBL" id="VTPC01006103">
    <property type="protein sequence ID" value="KAF2895239.1"/>
    <property type="molecule type" value="Genomic_DNA"/>
</dbReference>
<organism evidence="2 3">
    <name type="scientific">Ignelater luminosus</name>
    <name type="common">Cucubano</name>
    <name type="synonym">Pyrophorus luminosus</name>
    <dbReference type="NCBI Taxonomy" id="2038154"/>
    <lineage>
        <taxon>Eukaryota</taxon>
        <taxon>Metazoa</taxon>
        <taxon>Ecdysozoa</taxon>
        <taxon>Arthropoda</taxon>
        <taxon>Hexapoda</taxon>
        <taxon>Insecta</taxon>
        <taxon>Pterygota</taxon>
        <taxon>Neoptera</taxon>
        <taxon>Endopterygota</taxon>
        <taxon>Coleoptera</taxon>
        <taxon>Polyphaga</taxon>
        <taxon>Elateriformia</taxon>
        <taxon>Elateroidea</taxon>
        <taxon>Elateridae</taxon>
        <taxon>Agrypninae</taxon>
        <taxon>Pyrophorini</taxon>
        <taxon>Ignelater</taxon>
    </lineage>
</organism>
<name>A0A8K0CX72_IGNLU</name>